<keyword evidence="5" id="KW-0342">GTP-binding</keyword>
<dbReference type="InterPro" id="IPR000640">
    <property type="entry name" value="EFG_V-like"/>
</dbReference>
<organism evidence="9 10">
    <name type="scientific">Planctopirus ephydatiae</name>
    <dbReference type="NCBI Taxonomy" id="2528019"/>
    <lineage>
        <taxon>Bacteria</taxon>
        <taxon>Pseudomonadati</taxon>
        <taxon>Planctomycetota</taxon>
        <taxon>Planctomycetia</taxon>
        <taxon>Planctomycetales</taxon>
        <taxon>Planctomycetaceae</taxon>
        <taxon>Planctopirus</taxon>
    </lineage>
</organism>
<dbReference type="SMART" id="SM00838">
    <property type="entry name" value="EFG_C"/>
    <property type="match status" value="1"/>
</dbReference>
<dbReference type="InterPro" id="IPR020568">
    <property type="entry name" value="Ribosomal_Su5_D2-typ_SF"/>
</dbReference>
<evidence type="ECO:0000256" key="1">
    <source>
        <dbReference type="ARBA" id="ARBA00005870"/>
    </source>
</evidence>
<accession>A0A518GL17</accession>
<dbReference type="GO" id="GO:0032790">
    <property type="term" value="P:ribosome disassembly"/>
    <property type="evidence" value="ECO:0007669"/>
    <property type="project" value="TreeGrafter"/>
</dbReference>
<dbReference type="InterPro" id="IPR009022">
    <property type="entry name" value="EFG_III"/>
</dbReference>
<dbReference type="InterPro" id="IPR004540">
    <property type="entry name" value="Transl_elong_EFG/EF2"/>
</dbReference>
<feature type="domain" description="Tr-type G" evidence="8">
    <location>
        <begin position="6"/>
        <end position="286"/>
    </location>
</feature>
<dbReference type="Pfam" id="PF22042">
    <property type="entry name" value="EF-G_D2"/>
    <property type="match status" value="1"/>
</dbReference>
<dbReference type="Gene3D" id="3.30.70.870">
    <property type="entry name" value="Elongation Factor G (Translational Gtpase), domain 3"/>
    <property type="match status" value="1"/>
</dbReference>
<sequence length="691" mass="75881">MIRDISSIRNIGIIAHIDAGKTTTTERILFYAGEIHNPGNVDDGNTVTDFDPEEAQRGITIYSAAISCSWRDCSINIIDTPGHVDFTAEVQRSLRVLDGGVVVFSAVEGVEAQSETVWRQADGFKVPRICFINKLDRIGANFERVVGQITERLQGVPLVLSIPIGSGPATNSDGFTGIVDLLRMEAVYFDKESKGREIRREPIPASCQDVADDYRVQLIESVAMLDEAVFAVYDETGDIPLADLNRLIREGTITGQFQPLLCGASLDYIGVQPILDAVVDYLPSPLDVPPVEGRHPKKENIEVRKPNENEPFAGLVFKVQVDEHSELYFVRVYSGVLKSRSRMLNPRTGEKELISQLWKMQADSRVKLDEAGAGDIVGVVGPKSSVTGDTLCEANQPILLESITFPETVISMAIEPETSADRKKLEETLKLLAKQDPTFRAKISEETGQTIVSGMGELHLEIISKRMERDFHLKMRIHKPRVTYRETICKAVEFEEVFERQAGATSLYALIKLRAEPLEGAQSVVVENKMKPGAFPADLTQILIQAMNDESKSGGTVGYPLMNMKLQVLGAGFREGETNEIAVRAAAASAVRRVLDEAGVMLLEPVMKLEVVTPNDFVGNVTADLNSRRASILNTGLRGNLVVIEAEVPLSGMFGYSTQVRSLSQGRASYSMEPLRFAPAPDSVLKTMLGE</sequence>
<dbReference type="SUPFAM" id="SSF54211">
    <property type="entry name" value="Ribosomal protein S5 domain 2-like"/>
    <property type="match status" value="1"/>
</dbReference>
<dbReference type="PRINTS" id="PR00315">
    <property type="entry name" value="ELONGATNFCT"/>
</dbReference>
<dbReference type="Gene3D" id="3.30.70.240">
    <property type="match status" value="1"/>
</dbReference>
<gene>
    <name evidence="9" type="primary">fusA_1</name>
    <name evidence="9" type="ORF">Spb1_12510</name>
</gene>
<evidence type="ECO:0000259" key="8">
    <source>
        <dbReference type="PROSITE" id="PS51722"/>
    </source>
</evidence>
<dbReference type="FunFam" id="3.30.70.240:FF:000001">
    <property type="entry name" value="Elongation factor G"/>
    <property type="match status" value="1"/>
</dbReference>
<dbReference type="Pfam" id="PF00009">
    <property type="entry name" value="GTP_EFTU"/>
    <property type="match status" value="1"/>
</dbReference>
<evidence type="ECO:0000256" key="2">
    <source>
        <dbReference type="ARBA" id="ARBA00022741"/>
    </source>
</evidence>
<dbReference type="CDD" id="cd16262">
    <property type="entry name" value="EFG_III"/>
    <property type="match status" value="1"/>
</dbReference>
<keyword evidence="3 9" id="KW-0251">Elongation factor</keyword>
<dbReference type="InterPro" id="IPR035647">
    <property type="entry name" value="EFG_III/V"/>
</dbReference>
<dbReference type="InterPro" id="IPR000795">
    <property type="entry name" value="T_Tr_GTP-bd_dom"/>
</dbReference>
<dbReference type="GO" id="GO:0005525">
    <property type="term" value="F:GTP binding"/>
    <property type="evidence" value="ECO:0007669"/>
    <property type="project" value="UniProtKB-UniRule"/>
</dbReference>
<keyword evidence="4" id="KW-0648">Protein biosynthesis</keyword>
<dbReference type="OrthoDB" id="9804431at2"/>
<proteinExistence type="inferred from homology"/>
<dbReference type="InterPro" id="IPR005517">
    <property type="entry name" value="Transl_elong_EFG/EF2_IV"/>
</dbReference>
<dbReference type="InterPro" id="IPR035649">
    <property type="entry name" value="EFG_V"/>
</dbReference>
<dbReference type="Pfam" id="PF14492">
    <property type="entry name" value="EFG_III"/>
    <property type="match status" value="1"/>
</dbReference>
<dbReference type="SUPFAM" id="SSF52540">
    <property type="entry name" value="P-loop containing nucleoside triphosphate hydrolases"/>
    <property type="match status" value="1"/>
</dbReference>
<evidence type="ECO:0000256" key="4">
    <source>
        <dbReference type="ARBA" id="ARBA00022917"/>
    </source>
</evidence>
<dbReference type="GO" id="GO:0003924">
    <property type="term" value="F:GTPase activity"/>
    <property type="evidence" value="ECO:0007669"/>
    <property type="project" value="InterPro"/>
</dbReference>
<dbReference type="SUPFAM" id="SSF50447">
    <property type="entry name" value="Translation proteins"/>
    <property type="match status" value="1"/>
</dbReference>
<dbReference type="Pfam" id="PF00679">
    <property type="entry name" value="EFG_C"/>
    <property type="match status" value="1"/>
</dbReference>
<comment type="function">
    <text evidence="6">Catalyzes the GTP-dependent ribosomal translocation step during translation elongation. During this step, the ribosome changes from the pre-translocational (PRE) to the post-translocational (POST) state as the newly formed A-site-bound peptidyl-tRNA and P-site-bound deacylated tRNA move to the P and E sites, respectively. Catalyzes the coordinated movement of the two tRNA molecules, the mRNA and conformational changes in the ribosome.</text>
</comment>
<dbReference type="RefSeq" id="WP_145297132.1">
    <property type="nucleotide sequence ID" value="NZ_CP036299.1"/>
</dbReference>
<dbReference type="FunFam" id="3.40.50.300:FF:000029">
    <property type="entry name" value="Elongation factor G"/>
    <property type="match status" value="1"/>
</dbReference>
<evidence type="ECO:0000256" key="5">
    <source>
        <dbReference type="ARBA" id="ARBA00023134"/>
    </source>
</evidence>
<dbReference type="Gene3D" id="3.40.50.300">
    <property type="entry name" value="P-loop containing nucleotide triphosphate hydrolases"/>
    <property type="match status" value="1"/>
</dbReference>
<dbReference type="Proteomes" id="UP000315349">
    <property type="component" value="Chromosome"/>
</dbReference>
<name>A0A518GL17_9PLAN</name>
<dbReference type="CDD" id="cd01886">
    <property type="entry name" value="EF-G"/>
    <property type="match status" value="1"/>
</dbReference>
<dbReference type="SUPFAM" id="SSF54980">
    <property type="entry name" value="EF-G C-terminal domain-like"/>
    <property type="match status" value="2"/>
</dbReference>
<keyword evidence="2" id="KW-0547">Nucleotide-binding</keyword>
<reference evidence="9 10" key="1">
    <citation type="submission" date="2019-02" db="EMBL/GenBank/DDBJ databases">
        <title>Deep-cultivation of Planctomycetes and their phenomic and genomic characterization uncovers novel biology.</title>
        <authorList>
            <person name="Wiegand S."/>
            <person name="Jogler M."/>
            <person name="Boedeker C."/>
            <person name="Pinto D."/>
            <person name="Vollmers J."/>
            <person name="Rivas-Marin E."/>
            <person name="Kohn T."/>
            <person name="Peeters S.H."/>
            <person name="Heuer A."/>
            <person name="Rast P."/>
            <person name="Oberbeckmann S."/>
            <person name="Bunk B."/>
            <person name="Jeske O."/>
            <person name="Meyerdierks A."/>
            <person name="Storesund J.E."/>
            <person name="Kallscheuer N."/>
            <person name="Luecker S."/>
            <person name="Lage O.M."/>
            <person name="Pohl T."/>
            <person name="Merkel B.J."/>
            <person name="Hornburger P."/>
            <person name="Mueller R.-W."/>
            <person name="Bruemmer F."/>
            <person name="Labrenz M."/>
            <person name="Spormann A.M."/>
            <person name="Op den Camp H."/>
            <person name="Overmann J."/>
            <person name="Amann R."/>
            <person name="Jetten M.S.M."/>
            <person name="Mascher T."/>
            <person name="Medema M.H."/>
            <person name="Devos D.P."/>
            <person name="Kaster A.-K."/>
            <person name="Ovreas L."/>
            <person name="Rohde M."/>
            <person name="Galperin M.Y."/>
            <person name="Jogler C."/>
        </authorList>
    </citation>
    <scope>NUCLEOTIDE SEQUENCE [LARGE SCALE GENOMIC DNA]</scope>
    <source>
        <strain evidence="9 10">Spb1</strain>
    </source>
</reference>
<evidence type="ECO:0000313" key="10">
    <source>
        <dbReference type="Proteomes" id="UP000315349"/>
    </source>
</evidence>
<dbReference type="NCBIfam" id="TIGR00484">
    <property type="entry name" value="EF-G"/>
    <property type="match status" value="1"/>
</dbReference>
<dbReference type="InterPro" id="IPR014721">
    <property type="entry name" value="Ribsml_uS5_D2-typ_fold_subgr"/>
</dbReference>
<dbReference type="PROSITE" id="PS00301">
    <property type="entry name" value="G_TR_1"/>
    <property type="match status" value="1"/>
</dbReference>
<dbReference type="NCBIfam" id="NF009381">
    <property type="entry name" value="PRK12740.1-5"/>
    <property type="match status" value="1"/>
</dbReference>
<dbReference type="CDD" id="cd03713">
    <property type="entry name" value="EFG_mtEFG_C"/>
    <property type="match status" value="1"/>
</dbReference>
<dbReference type="Gene3D" id="2.40.30.10">
    <property type="entry name" value="Translation factors"/>
    <property type="match status" value="1"/>
</dbReference>
<comment type="similarity">
    <text evidence="1">Belongs to the TRAFAC class translation factor GTPase superfamily. Classic translation factor GTPase family. EF-G/EF-2 subfamily.</text>
</comment>
<evidence type="ECO:0000313" key="9">
    <source>
        <dbReference type="EMBL" id="QDV29365.1"/>
    </source>
</evidence>
<keyword evidence="10" id="KW-1185">Reference proteome</keyword>
<dbReference type="InterPro" id="IPR053905">
    <property type="entry name" value="EF-G-like_DII"/>
</dbReference>
<dbReference type="InterPro" id="IPR041095">
    <property type="entry name" value="EFG_II"/>
</dbReference>
<dbReference type="InterPro" id="IPR009000">
    <property type="entry name" value="Transl_B-barrel_sf"/>
</dbReference>
<dbReference type="FunFam" id="3.30.70.870:FF:000001">
    <property type="entry name" value="Elongation factor G"/>
    <property type="match status" value="1"/>
</dbReference>
<dbReference type="AlphaFoldDB" id="A0A518GL17"/>
<dbReference type="PANTHER" id="PTHR43261:SF1">
    <property type="entry name" value="RIBOSOME-RELEASING FACTOR 2, MITOCHONDRIAL"/>
    <property type="match status" value="1"/>
</dbReference>
<dbReference type="EMBL" id="CP036299">
    <property type="protein sequence ID" value="QDV29365.1"/>
    <property type="molecule type" value="Genomic_DNA"/>
</dbReference>
<dbReference type="InterPro" id="IPR031157">
    <property type="entry name" value="G_TR_CS"/>
</dbReference>
<dbReference type="NCBIfam" id="TIGR00231">
    <property type="entry name" value="small_GTP"/>
    <property type="match status" value="1"/>
</dbReference>
<dbReference type="KEGG" id="peh:Spb1_12510"/>
<dbReference type="Pfam" id="PF03764">
    <property type="entry name" value="EFG_IV"/>
    <property type="match status" value="1"/>
</dbReference>
<dbReference type="InterPro" id="IPR027417">
    <property type="entry name" value="P-loop_NTPase"/>
</dbReference>
<dbReference type="SMART" id="SM00889">
    <property type="entry name" value="EFG_IV"/>
    <property type="match status" value="1"/>
</dbReference>
<protein>
    <recommendedName>
        <fullName evidence="7">Elongation factor G</fullName>
    </recommendedName>
</protein>
<dbReference type="Gene3D" id="3.30.230.10">
    <property type="match status" value="1"/>
</dbReference>
<evidence type="ECO:0000256" key="6">
    <source>
        <dbReference type="ARBA" id="ARBA00024731"/>
    </source>
</evidence>
<dbReference type="GO" id="GO:0003746">
    <property type="term" value="F:translation elongation factor activity"/>
    <property type="evidence" value="ECO:0007669"/>
    <property type="project" value="UniProtKB-UniRule"/>
</dbReference>
<dbReference type="PROSITE" id="PS51722">
    <property type="entry name" value="G_TR_2"/>
    <property type="match status" value="1"/>
</dbReference>
<evidence type="ECO:0000256" key="3">
    <source>
        <dbReference type="ARBA" id="ARBA00022768"/>
    </source>
</evidence>
<evidence type="ECO:0000256" key="7">
    <source>
        <dbReference type="NCBIfam" id="TIGR00484"/>
    </source>
</evidence>
<dbReference type="InterPro" id="IPR005225">
    <property type="entry name" value="Small_GTP-bd"/>
</dbReference>
<dbReference type="CDD" id="cd04088">
    <property type="entry name" value="EFG_mtEFG_II"/>
    <property type="match status" value="1"/>
</dbReference>
<dbReference type="PANTHER" id="PTHR43261">
    <property type="entry name" value="TRANSLATION ELONGATION FACTOR G-RELATED"/>
    <property type="match status" value="1"/>
</dbReference>